<dbReference type="AlphaFoldDB" id="A0A5B7ZMV5"/>
<dbReference type="InterPro" id="IPR055066">
    <property type="entry name" value="AASDHPPT_N"/>
</dbReference>
<name>A0A5B7ZMV5_9GAMM</name>
<evidence type="ECO:0000259" key="4">
    <source>
        <dbReference type="Pfam" id="PF22624"/>
    </source>
</evidence>
<dbReference type="GO" id="GO:0000287">
    <property type="term" value="F:magnesium ion binding"/>
    <property type="evidence" value="ECO:0007669"/>
    <property type="project" value="InterPro"/>
</dbReference>
<evidence type="ECO:0000256" key="1">
    <source>
        <dbReference type="ARBA" id="ARBA00010990"/>
    </source>
</evidence>
<evidence type="ECO:0000313" key="6">
    <source>
        <dbReference type="Proteomes" id="UP000308149"/>
    </source>
</evidence>
<dbReference type="PANTHER" id="PTHR12215">
    <property type="entry name" value="PHOSPHOPANTETHEINE TRANSFERASE"/>
    <property type="match status" value="1"/>
</dbReference>
<evidence type="ECO:0000256" key="2">
    <source>
        <dbReference type="ARBA" id="ARBA00022679"/>
    </source>
</evidence>
<feature type="domain" description="4'-phosphopantetheinyl transferase" evidence="3">
    <location>
        <begin position="118"/>
        <end position="181"/>
    </location>
</feature>
<dbReference type="GO" id="GO:0019878">
    <property type="term" value="P:lysine biosynthetic process via aminoadipic acid"/>
    <property type="evidence" value="ECO:0007669"/>
    <property type="project" value="TreeGrafter"/>
</dbReference>
<dbReference type="Pfam" id="PF01648">
    <property type="entry name" value="ACPS"/>
    <property type="match status" value="1"/>
</dbReference>
<dbReference type="GO" id="GO:0008897">
    <property type="term" value="F:holo-[acyl-carrier-protein] synthase activity"/>
    <property type="evidence" value="ECO:0007669"/>
    <property type="project" value="InterPro"/>
</dbReference>
<keyword evidence="6" id="KW-1185">Reference proteome</keyword>
<comment type="similarity">
    <text evidence="1">Belongs to the P-Pant transferase superfamily. Gsp/Sfp/HetI/AcpT family.</text>
</comment>
<evidence type="ECO:0000259" key="3">
    <source>
        <dbReference type="Pfam" id="PF01648"/>
    </source>
</evidence>
<feature type="domain" description="4'-phosphopantetheinyl transferase N-terminal" evidence="4">
    <location>
        <begin position="36"/>
        <end position="113"/>
    </location>
</feature>
<dbReference type="InterPro" id="IPR050559">
    <property type="entry name" value="P-Pant_transferase_sf"/>
</dbReference>
<dbReference type="InterPro" id="IPR008278">
    <property type="entry name" value="4-PPantetheinyl_Trfase_dom"/>
</dbReference>
<organism evidence="5 6">
    <name type="scientific">Thermomonas aquatica</name>
    <dbReference type="NCBI Taxonomy" id="2202149"/>
    <lineage>
        <taxon>Bacteria</taxon>
        <taxon>Pseudomonadati</taxon>
        <taxon>Pseudomonadota</taxon>
        <taxon>Gammaproteobacteria</taxon>
        <taxon>Lysobacterales</taxon>
        <taxon>Lysobacteraceae</taxon>
        <taxon>Thermomonas</taxon>
    </lineage>
</organism>
<keyword evidence="2 5" id="KW-0808">Transferase</keyword>
<reference evidence="5 6" key="1">
    <citation type="submission" date="2019-06" db="EMBL/GenBank/DDBJ databases">
        <title>Thermomonas aquatica sp. nov., isolated from an industrial wastewater treatment plant.</title>
        <authorList>
            <person name="Jeon J.H."/>
            <person name="Park D.-S."/>
        </authorList>
    </citation>
    <scope>NUCLEOTIDE SEQUENCE [LARGE SCALE GENOMIC DNA]</scope>
    <source>
        <strain evidence="5 6">SY21</strain>
    </source>
</reference>
<dbReference type="Proteomes" id="UP000308149">
    <property type="component" value="Chromosome"/>
</dbReference>
<dbReference type="GO" id="GO:0005829">
    <property type="term" value="C:cytosol"/>
    <property type="evidence" value="ECO:0007669"/>
    <property type="project" value="TreeGrafter"/>
</dbReference>
<gene>
    <name evidence="5" type="ORF">FHQ07_00810</name>
</gene>
<evidence type="ECO:0000313" key="5">
    <source>
        <dbReference type="EMBL" id="QDA55959.1"/>
    </source>
</evidence>
<dbReference type="OrthoDB" id="9808281at2"/>
<dbReference type="PANTHER" id="PTHR12215:SF10">
    <property type="entry name" value="L-AMINOADIPATE-SEMIALDEHYDE DEHYDROGENASE-PHOSPHOPANTETHEINYL TRANSFERASE"/>
    <property type="match status" value="1"/>
</dbReference>
<dbReference type="EMBL" id="CP040871">
    <property type="protein sequence ID" value="QDA55959.1"/>
    <property type="molecule type" value="Genomic_DNA"/>
</dbReference>
<dbReference type="KEGG" id="thes:FHQ07_00810"/>
<dbReference type="SUPFAM" id="SSF56214">
    <property type="entry name" value="4'-phosphopantetheinyl transferase"/>
    <property type="match status" value="2"/>
</dbReference>
<dbReference type="Pfam" id="PF22624">
    <property type="entry name" value="AASDHPPT_N"/>
    <property type="match status" value="1"/>
</dbReference>
<dbReference type="InterPro" id="IPR037143">
    <property type="entry name" value="4-PPantetheinyl_Trfase_dom_sf"/>
</dbReference>
<dbReference type="Gene3D" id="3.90.470.20">
    <property type="entry name" value="4'-phosphopantetheinyl transferase domain"/>
    <property type="match status" value="1"/>
</dbReference>
<proteinExistence type="inferred from homology"/>
<protein>
    <submittedName>
        <fullName evidence="5">4'-phosphopantetheinyl transferase superfamily protein</fullName>
    </submittedName>
</protein>
<accession>A0A5B7ZMV5</accession>
<sequence>MEPMHSSMSTPSVGRMRLVQLDIIAAEAEAAGQWWLTDDEASRLQAMSAPARRRSFLAGHWLARRIAADWLQAEMTRIALQRHDDGRPCLLVDGAPSPLSLSLSHSGGWLAVALATMPVGIDVEVPRRQRDLDALARFAFSPEEAERLQRMPEAQRAAAFHTLWTLKEARGKRSGEGLLPARARRVTALPSDASAAEAMSWSFQDGALALAIDAGTEIGIEGGEMLGRPLFWRYAEDD</sequence>